<dbReference type="Proteomes" id="UP001500074">
    <property type="component" value="Unassembled WGS sequence"/>
</dbReference>
<sequence>MRTFFLYLYNYSYVKRIEIIVNGHTELLAFRSQLAKTLDKVNDDHTPILITRQNGKPAIVMSVEDFKSYEETAYLMASPKNAERLSQAIAEAEAGQVQEYGLIEE</sequence>
<evidence type="ECO:0000313" key="3">
    <source>
        <dbReference type="EMBL" id="GAA5179130.1"/>
    </source>
</evidence>
<dbReference type="SUPFAM" id="SSF143120">
    <property type="entry name" value="YefM-like"/>
    <property type="match status" value="1"/>
</dbReference>
<dbReference type="InterPro" id="IPR006442">
    <property type="entry name" value="Antitoxin_Phd/YefM"/>
</dbReference>
<dbReference type="PANTHER" id="PTHR33713">
    <property type="entry name" value="ANTITOXIN YAFN-RELATED"/>
    <property type="match status" value="1"/>
</dbReference>
<protein>
    <recommendedName>
        <fullName evidence="2">Antitoxin</fullName>
    </recommendedName>
</protein>
<evidence type="ECO:0000313" key="4">
    <source>
        <dbReference type="Proteomes" id="UP001500074"/>
    </source>
</evidence>
<evidence type="ECO:0000256" key="2">
    <source>
        <dbReference type="RuleBase" id="RU362080"/>
    </source>
</evidence>
<comment type="similarity">
    <text evidence="1 2">Belongs to the phD/YefM antitoxin family.</text>
</comment>
<dbReference type="NCBIfam" id="TIGR01552">
    <property type="entry name" value="phd_fam"/>
    <property type="match status" value="1"/>
</dbReference>
<dbReference type="Pfam" id="PF02604">
    <property type="entry name" value="PhdYeFM_antitox"/>
    <property type="match status" value="1"/>
</dbReference>
<proteinExistence type="inferred from homology"/>
<keyword evidence="4" id="KW-1185">Reference proteome</keyword>
<dbReference type="EMBL" id="BAABKI010000044">
    <property type="protein sequence ID" value="GAA5179130.1"/>
    <property type="molecule type" value="Genomic_DNA"/>
</dbReference>
<evidence type="ECO:0000256" key="1">
    <source>
        <dbReference type="ARBA" id="ARBA00009981"/>
    </source>
</evidence>
<accession>A0ABP9RLB3</accession>
<comment type="function">
    <text evidence="2">Antitoxin component of a type II toxin-antitoxin (TA) system.</text>
</comment>
<dbReference type="Gene3D" id="3.40.1620.10">
    <property type="entry name" value="YefM-like domain"/>
    <property type="match status" value="1"/>
</dbReference>
<dbReference type="Gene3D" id="6.10.250.330">
    <property type="match status" value="1"/>
</dbReference>
<reference evidence="4" key="1">
    <citation type="journal article" date="2019" name="Int. J. Syst. Evol. Microbiol.">
        <title>The Global Catalogue of Microorganisms (GCM) 10K type strain sequencing project: providing services to taxonomists for standard genome sequencing and annotation.</title>
        <authorList>
            <consortium name="The Broad Institute Genomics Platform"/>
            <consortium name="The Broad Institute Genome Sequencing Center for Infectious Disease"/>
            <person name="Wu L."/>
            <person name="Ma J."/>
        </authorList>
    </citation>
    <scope>NUCLEOTIDE SEQUENCE [LARGE SCALE GENOMIC DNA]</scope>
    <source>
        <strain evidence="4">JCM 18472</strain>
    </source>
</reference>
<dbReference type="PANTHER" id="PTHR33713:SF6">
    <property type="entry name" value="ANTITOXIN YEFM"/>
    <property type="match status" value="1"/>
</dbReference>
<dbReference type="InterPro" id="IPR036165">
    <property type="entry name" value="YefM-like_sf"/>
</dbReference>
<name>A0ABP9RLB3_9GAMM</name>
<organism evidence="3 4">
    <name type="scientific">Modicisalibacter zincidurans</name>
    <dbReference type="NCBI Taxonomy" id="1178777"/>
    <lineage>
        <taxon>Bacteria</taxon>
        <taxon>Pseudomonadati</taxon>
        <taxon>Pseudomonadota</taxon>
        <taxon>Gammaproteobacteria</taxon>
        <taxon>Oceanospirillales</taxon>
        <taxon>Halomonadaceae</taxon>
        <taxon>Modicisalibacter</taxon>
    </lineage>
</organism>
<gene>
    <name evidence="3" type="ORF">GCM10023342_30500</name>
</gene>
<dbReference type="InterPro" id="IPR051405">
    <property type="entry name" value="phD/YefM_antitoxin"/>
</dbReference>
<comment type="caution">
    <text evidence="3">The sequence shown here is derived from an EMBL/GenBank/DDBJ whole genome shotgun (WGS) entry which is preliminary data.</text>
</comment>